<dbReference type="Proteomes" id="UP000279236">
    <property type="component" value="Unassembled WGS sequence"/>
</dbReference>
<name>A0A427XQB9_9TREE</name>
<feature type="coiled-coil region" evidence="1">
    <location>
        <begin position="144"/>
        <end position="185"/>
    </location>
</feature>
<feature type="compositionally biased region" description="Polar residues" evidence="2">
    <location>
        <begin position="12"/>
        <end position="24"/>
    </location>
</feature>
<accession>A0A427XQB9</accession>
<keyword evidence="4" id="KW-1185">Reference proteome</keyword>
<sequence>MPAPVVYRLPPRSNNGTDFSVQNGAQRPAGSQPLAFLEFVTCSLCATPFHATDQHQQRRFYMTSCGHVLCDDTSHNRVAYTLLEEGLSPSLLRWFQPAAQSFEGIGESFSVLKFQHGQLVRLTRSQRQRLEQYQSFFDEVKTSLESFKASEEDLKRQVSDLSRQLGEARAQNDALQQQNGTLKQKLTEVAASRTMGLPAHAPQMQETGIGPLQNGMVPQNQNPFGQPQQTFPSGMNNYKNHGQNEQPFHDPSNQPLKRPRDDGGFPFGRPNNPEYPQRSSTALPSGNRNVTNAAARPHSAASYGSGPLPGPRTNLEQYRFRANSTSAPTSLPQPPPGSRPSFSLARPTNGVPRWNNGGGTASRTSFGGPSRYNDGLAAIREGDEAGEHNGMLRG</sequence>
<evidence type="ECO:0000256" key="2">
    <source>
        <dbReference type="SAM" id="MobiDB-lite"/>
    </source>
</evidence>
<proteinExistence type="predicted"/>
<dbReference type="STRING" id="105984.A0A427XQB9"/>
<dbReference type="AlphaFoldDB" id="A0A427XQB9"/>
<gene>
    <name evidence="3" type="ORF">EHS24_008445</name>
</gene>
<evidence type="ECO:0000313" key="4">
    <source>
        <dbReference type="Proteomes" id="UP000279236"/>
    </source>
</evidence>
<feature type="region of interest" description="Disordered" evidence="2">
    <location>
        <begin position="202"/>
        <end position="375"/>
    </location>
</feature>
<dbReference type="OrthoDB" id="2568889at2759"/>
<reference evidence="3 4" key="1">
    <citation type="submission" date="2018-11" db="EMBL/GenBank/DDBJ databases">
        <title>Genome sequence of Apiotrichum porosum DSM 27194.</title>
        <authorList>
            <person name="Aliyu H."/>
            <person name="Gorte O."/>
            <person name="Ochsenreither K."/>
        </authorList>
    </citation>
    <scope>NUCLEOTIDE SEQUENCE [LARGE SCALE GENOMIC DNA]</scope>
    <source>
        <strain evidence="3 4">DSM 27194</strain>
    </source>
</reference>
<evidence type="ECO:0000256" key="1">
    <source>
        <dbReference type="SAM" id="Coils"/>
    </source>
</evidence>
<feature type="compositionally biased region" description="Polar residues" evidence="2">
    <location>
        <begin position="277"/>
        <end position="292"/>
    </location>
</feature>
<dbReference type="EMBL" id="RSCE01000007">
    <property type="protein sequence ID" value="RSH81013.1"/>
    <property type="molecule type" value="Genomic_DNA"/>
</dbReference>
<feature type="compositionally biased region" description="Polar residues" evidence="2">
    <location>
        <begin position="233"/>
        <end position="255"/>
    </location>
</feature>
<dbReference type="GeneID" id="39592988"/>
<evidence type="ECO:0000313" key="3">
    <source>
        <dbReference type="EMBL" id="RSH81013.1"/>
    </source>
</evidence>
<dbReference type="RefSeq" id="XP_028475732.1">
    <property type="nucleotide sequence ID" value="XM_028623758.1"/>
</dbReference>
<protein>
    <submittedName>
        <fullName evidence="3">Uncharacterized protein</fullName>
    </submittedName>
</protein>
<organism evidence="3 4">
    <name type="scientific">Apiotrichum porosum</name>
    <dbReference type="NCBI Taxonomy" id="105984"/>
    <lineage>
        <taxon>Eukaryota</taxon>
        <taxon>Fungi</taxon>
        <taxon>Dikarya</taxon>
        <taxon>Basidiomycota</taxon>
        <taxon>Agaricomycotina</taxon>
        <taxon>Tremellomycetes</taxon>
        <taxon>Trichosporonales</taxon>
        <taxon>Trichosporonaceae</taxon>
        <taxon>Apiotrichum</taxon>
    </lineage>
</organism>
<feature type="region of interest" description="Disordered" evidence="2">
    <location>
        <begin position="1"/>
        <end position="24"/>
    </location>
</feature>
<feature type="compositionally biased region" description="Low complexity" evidence="2">
    <location>
        <begin position="218"/>
        <end position="232"/>
    </location>
</feature>
<comment type="caution">
    <text evidence="3">The sequence shown here is derived from an EMBL/GenBank/DDBJ whole genome shotgun (WGS) entry which is preliminary data.</text>
</comment>
<keyword evidence="1" id="KW-0175">Coiled coil</keyword>